<dbReference type="Gene3D" id="2.60.120.650">
    <property type="entry name" value="Cupin"/>
    <property type="match status" value="1"/>
</dbReference>
<evidence type="ECO:0000313" key="3">
    <source>
        <dbReference type="Proteomes" id="UP000245910"/>
    </source>
</evidence>
<protein>
    <recommendedName>
        <fullName evidence="1">JmjC domain-containing protein</fullName>
    </recommendedName>
</protein>
<dbReference type="Pfam" id="PF13621">
    <property type="entry name" value="Cupin_8"/>
    <property type="match status" value="1"/>
</dbReference>
<evidence type="ECO:0000259" key="1">
    <source>
        <dbReference type="PROSITE" id="PS51184"/>
    </source>
</evidence>
<feature type="domain" description="JmjC" evidence="1">
    <location>
        <begin position="192"/>
        <end position="348"/>
    </location>
</feature>
<dbReference type="EMBL" id="LN649230">
    <property type="protein sequence ID" value="CEI60792.1"/>
    <property type="molecule type" value="Genomic_DNA"/>
</dbReference>
<keyword evidence="3" id="KW-1185">Reference proteome</keyword>
<dbReference type="PANTHER" id="PTHR12461">
    <property type="entry name" value="HYPOXIA-INDUCIBLE FACTOR 1 ALPHA INHIBITOR-RELATED"/>
    <property type="match status" value="1"/>
</dbReference>
<dbReference type="SUPFAM" id="SSF51197">
    <property type="entry name" value="Clavaminate synthase-like"/>
    <property type="match status" value="1"/>
</dbReference>
<dbReference type="InterPro" id="IPR003347">
    <property type="entry name" value="JmjC_dom"/>
</dbReference>
<sequence>MPKVLSVNSKWVWHMSKTASSRRYMSGSVSFERNKVPQLAHLPKEHATVKIFREQLFERKKPVVFGKEHGSPTPLLPALNKWFSKDLRNASTTLSEYFCQFHDAMVPYEIYASTPAQKESLVLFRDYLEKEQAQDKTISRSWDSCFAGSTNGQDFFQLHAPLRLLTEVLEFNDVGRKKGMQGISLYIAQCSIADLPQALQEGIPTPEIVLHAGKGDIYGSSIWLGITPTYTPLHRDPNPNLFCQLSGTKVIRLMAPRTGDWLFRQIQAELQRSGNSRIRTDEMMQGEERDKLHQAVWEADPDKPVPPGTYEVVLNPGDAMFIPTHYWHSVKSVGESGDLNASVNWWFR</sequence>
<dbReference type="STRING" id="56646.A0A2L2STW4"/>
<dbReference type="AlphaFoldDB" id="A0A2L2STW4"/>
<reference evidence="3" key="1">
    <citation type="submission" date="2014-10" db="EMBL/GenBank/DDBJ databases">
        <authorList>
            <person name="King R."/>
        </authorList>
    </citation>
    <scope>NUCLEOTIDE SEQUENCE [LARGE SCALE GENOMIC DNA]</scope>
    <source>
        <strain evidence="3">A3/5</strain>
    </source>
</reference>
<dbReference type="InterPro" id="IPR041667">
    <property type="entry name" value="Cupin_8"/>
</dbReference>
<dbReference type="PANTHER" id="PTHR12461:SF105">
    <property type="entry name" value="HYPOXIA-INDUCIBLE FACTOR 1-ALPHA INHIBITOR"/>
    <property type="match status" value="1"/>
</dbReference>
<dbReference type="KEGG" id="fvn:FVRRES_05228"/>
<dbReference type="SMART" id="SM00558">
    <property type="entry name" value="JmjC"/>
    <property type="match status" value="1"/>
</dbReference>
<name>A0A2L2STW4_9HYPO</name>
<dbReference type="PROSITE" id="PS51184">
    <property type="entry name" value="JMJC"/>
    <property type="match status" value="1"/>
</dbReference>
<dbReference type="GeneID" id="37256867"/>
<dbReference type="RefSeq" id="XP_025584512.1">
    <property type="nucleotide sequence ID" value="XM_025733625.2"/>
</dbReference>
<proteinExistence type="predicted"/>
<evidence type="ECO:0000313" key="2">
    <source>
        <dbReference type="EMBL" id="CEI60792.1"/>
    </source>
</evidence>
<accession>A0A2L2STW4</accession>
<organism evidence="2 3">
    <name type="scientific">Fusarium venenatum</name>
    <dbReference type="NCBI Taxonomy" id="56646"/>
    <lineage>
        <taxon>Eukaryota</taxon>
        <taxon>Fungi</taxon>
        <taxon>Dikarya</taxon>
        <taxon>Ascomycota</taxon>
        <taxon>Pezizomycotina</taxon>
        <taxon>Sordariomycetes</taxon>
        <taxon>Hypocreomycetidae</taxon>
        <taxon>Hypocreales</taxon>
        <taxon>Nectriaceae</taxon>
        <taxon>Fusarium</taxon>
    </lineage>
</organism>
<dbReference type="Proteomes" id="UP000245910">
    <property type="component" value="Chromosome II"/>
</dbReference>